<feature type="coiled-coil region" evidence="1">
    <location>
        <begin position="231"/>
        <end position="258"/>
    </location>
</feature>
<protein>
    <submittedName>
        <fullName evidence="3">Uncharacterized protein</fullName>
    </submittedName>
</protein>
<feature type="compositionally biased region" description="Basic and acidic residues" evidence="2">
    <location>
        <begin position="582"/>
        <end position="591"/>
    </location>
</feature>
<dbReference type="AlphaFoldDB" id="A0A7G2C1E7"/>
<evidence type="ECO:0000313" key="4">
    <source>
        <dbReference type="Proteomes" id="UP000515908"/>
    </source>
</evidence>
<accession>A0A7G2C1E7</accession>
<dbReference type="EMBL" id="LR877146">
    <property type="protein sequence ID" value="CAD2213588.1"/>
    <property type="molecule type" value="Genomic_DNA"/>
</dbReference>
<evidence type="ECO:0000313" key="3">
    <source>
        <dbReference type="EMBL" id="CAD2213588.1"/>
    </source>
</evidence>
<gene>
    <name evidence="3" type="ORF">ADEAN_000103100</name>
</gene>
<sequence>MGRTRRRKEDSKRPAKKPEPSSSSESYDESTSGYDSYDESGYSSYDDSTTRTTTTATTTTTTTTVTTSPTKNKGKRTISAKDNVTKATAAFVDGKTRLSSGDAKLDGPGDVKFYEQLYQKRSLIDHLQFSRTLICDKMKPNFSKNLFYKVLQIVKIHLANADVEKDLDADFEYKDDIPEYYKIMQSVYLLDFYFLPKACQEYSKMMEKSMKECMAHYKGTILNRKRREIIHDIVEAMKKELRDNKETAIEEKDEKLMEMHVRMEKQAVQLSQFRDSFIQNSVNRGDVLLHTHMELLMQIHYLLSFAKHVRDFFTAFVKELIAHHEECKNDEDRVVKCYSMEKGIRDIKVLRFDNDTLKQIMNQVKAKDSVVHRIEGTDRLSCRKHLKEQPNKVYAPSKLTYKVLYAKIANEAETEMKEDYCKKYNKNIKEVDGDRCLTLYVSEELSKLPALNTPEVSYVYQKKTREKEKAVLAEAENKEPARAADVRSASSPRKEKNTGQLPVHLYKKPEKMVMPDLESKRWTLSFRRRHRKEFPPPHELWGNVGEERLPDGKRSNLLTRAPTVDSPVWEDLAEPSPRKRGKDRDGKREEKGDIVDWRCVCTFFCN</sequence>
<feature type="compositionally biased region" description="Low complexity" evidence="2">
    <location>
        <begin position="21"/>
        <end position="70"/>
    </location>
</feature>
<keyword evidence="1" id="KW-0175">Coiled coil</keyword>
<name>A0A7G2C1E7_9TRYP</name>
<organism evidence="3 4">
    <name type="scientific">Angomonas deanei</name>
    <dbReference type="NCBI Taxonomy" id="59799"/>
    <lineage>
        <taxon>Eukaryota</taxon>
        <taxon>Discoba</taxon>
        <taxon>Euglenozoa</taxon>
        <taxon>Kinetoplastea</taxon>
        <taxon>Metakinetoplastina</taxon>
        <taxon>Trypanosomatida</taxon>
        <taxon>Trypanosomatidae</taxon>
        <taxon>Strigomonadinae</taxon>
        <taxon>Angomonas</taxon>
    </lineage>
</organism>
<feature type="region of interest" description="Disordered" evidence="2">
    <location>
        <begin position="1"/>
        <end position="79"/>
    </location>
</feature>
<dbReference type="VEuPathDB" id="TriTrypDB:ADEAN_000103100"/>
<feature type="region of interest" description="Disordered" evidence="2">
    <location>
        <begin position="535"/>
        <end position="591"/>
    </location>
</feature>
<feature type="compositionally biased region" description="Basic and acidic residues" evidence="2">
    <location>
        <begin position="471"/>
        <end position="485"/>
    </location>
</feature>
<feature type="compositionally biased region" description="Basic and acidic residues" evidence="2">
    <location>
        <begin position="7"/>
        <end position="19"/>
    </location>
</feature>
<evidence type="ECO:0000256" key="2">
    <source>
        <dbReference type="SAM" id="MobiDB-lite"/>
    </source>
</evidence>
<proteinExistence type="predicted"/>
<reference evidence="3 4" key="1">
    <citation type="submission" date="2020-08" db="EMBL/GenBank/DDBJ databases">
        <authorList>
            <person name="Newling K."/>
            <person name="Davey J."/>
            <person name="Forrester S."/>
        </authorList>
    </citation>
    <scope>NUCLEOTIDE SEQUENCE [LARGE SCALE GENOMIC DNA]</scope>
    <source>
        <strain evidence="4">Crithidia deanei Carvalho (ATCC PRA-265)</strain>
    </source>
</reference>
<feature type="compositionally biased region" description="Basic and acidic residues" evidence="2">
    <location>
        <begin position="545"/>
        <end position="554"/>
    </location>
</feature>
<keyword evidence="4" id="KW-1185">Reference proteome</keyword>
<evidence type="ECO:0000256" key="1">
    <source>
        <dbReference type="SAM" id="Coils"/>
    </source>
</evidence>
<dbReference type="Proteomes" id="UP000515908">
    <property type="component" value="Chromosome 02"/>
</dbReference>
<feature type="region of interest" description="Disordered" evidence="2">
    <location>
        <begin position="471"/>
        <end position="506"/>
    </location>
</feature>